<sequence length="244" mass="26491">MGFVVLVVIIGIPTGLIMLLRPRKLWWAAESWKYKNPEANEPSDASYAMTALGGLVVIVASIFIAILGWSAQNDKAEREAEQKQRDEWNAAVQAYQPPKPERRGALPVIGYVVDPVGSDRTQIATAYFLVPPDTGLKGYRSWRNMRGAEQCVASTSSRPPVDGAPAHMTVELLWAPDVPQTSSTASDKCTTRDISSTHEIKSEVITARSDAGFVTDSPIVDRDGKILVPAGPGNVVPKLQRAPQ</sequence>
<evidence type="ECO:0000313" key="3">
    <source>
        <dbReference type="EMBL" id="MBU8823202.1"/>
    </source>
</evidence>
<organism evidence="3 4">
    <name type="scientific">Mycolicibacterium goodii</name>
    <name type="common">Mycobacterium goodii</name>
    <dbReference type="NCBI Taxonomy" id="134601"/>
    <lineage>
        <taxon>Bacteria</taxon>
        <taxon>Bacillati</taxon>
        <taxon>Actinomycetota</taxon>
        <taxon>Actinomycetes</taxon>
        <taxon>Mycobacteriales</taxon>
        <taxon>Mycobacteriaceae</taxon>
        <taxon>Mycolicibacterium</taxon>
    </lineage>
</organism>
<dbReference type="RefSeq" id="WP_139308163.1">
    <property type="nucleotide sequence ID" value="NZ_JAHBOL010000011.1"/>
</dbReference>
<evidence type="ECO:0000259" key="2">
    <source>
        <dbReference type="Pfam" id="PF19701"/>
    </source>
</evidence>
<feature type="transmembrane region" description="Helical" evidence="1">
    <location>
        <begin position="46"/>
        <end position="69"/>
    </location>
</feature>
<feature type="domain" description="DUF6199" evidence="2">
    <location>
        <begin position="8"/>
        <end position="67"/>
    </location>
</feature>
<dbReference type="Pfam" id="PF19701">
    <property type="entry name" value="DUF6199"/>
    <property type="match status" value="1"/>
</dbReference>
<keyword evidence="1" id="KW-1133">Transmembrane helix</keyword>
<keyword evidence="1" id="KW-0812">Transmembrane</keyword>
<name>A0ABS6HKJ3_MYCGD</name>
<evidence type="ECO:0000313" key="4">
    <source>
        <dbReference type="Proteomes" id="UP000696413"/>
    </source>
</evidence>
<evidence type="ECO:0000256" key="1">
    <source>
        <dbReference type="SAM" id="Phobius"/>
    </source>
</evidence>
<keyword evidence="1" id="KW-0472">Membrane</keyword>
<comment type="caution">
    <text evidence="3">The sequence shown here is derived from an EMBL/GenBank/DDBJ whole genome shotgun (WGS) entry which is preliminary data.</text>
</comment>
<dbReference type="EMBL" id="JAHBOM010000006">
    <property type="protein sequence ID" value="MBU8823202.1"/>
    <property type="molecule type" value="Genomic_DNA"/>
</dbReference>
<proteinExistence type="predicted"/>
<accession>A0ABS6HKJ3</accession>
<protein>
    <recommendedName>
        <fullName evidence="2">DUF6199 domain-containing protein</fullName>
    </recommendedName>
</protein>
<dbReference type="Proteomes" id="UP000696413">
    <property type="component" value="Unassembled WGS sequence"/>
</dbReference>
<keyword evidence="4" id="KW-1185">Reference proteome</keyword>
<gene>
    <name evidence="3" type="ORF">KL859_10005</name>
</gene>
<reference evidence="3 4" key="1">
    <citation type="submission" date="2021-05" db="EMBL/GenBank/DDBJ databases">
        <title>Draft Genome Sequences of Clinical Respiratory Isolates of Mycobacterium goodii Recovered in Ireland.</title>
        <authorList>
            <person name="Flanagan P.R."/>
            <person name="Mok S."/>
            <person name="Roycroft E."/>
            <person name="Rogers T.R."/>
            <person name="Fitzgibbon M."/>
        </authorList>
    </citation>
    <scope>NUCLEOTIDE SEQUENCE [LARGE SCALE GENOMIC DNA]</scope>
    <source>
        <strain evidence="3 4">14IE55</strain>
    </source>
</reference>
<dbReference type="InterPro" id="IPR045679">
    <property type="entry name" value="DUF6199"/>
</dbReference>